<name>A0A069PCE7_9BURK</name>
<comment type="caution">
    <text evidence="1">The sequence shown here is derived from an EMBL/GenBank/DDBJ whole genome shotgun (WGS) entry which is preliminary data.</text>
</comment>
<dbReference type="STRING" id="60547.GCA_000751215_05272"/>
<dbReference type="Pfam" id="PF13279">
    <property type="entry name" value="4HBT_2"/>
    <property type="match status" value="1"/>
</dbReference>
<dbReference type="Gene3D" id="3.10.129.10">
    <property type="entry name" value="Hotdog Thioesterase"/>
    <property type="match status" value="1"/>
</dbReference>
<evidence type="ECO:0000313" key="1">
    <source>
        <dbReference type="EMBL" id="KDR38368.1"/>
    </source>
</evidence>
<proteinExistence type="predicted"/>
<dbReference type="EMBL" id="JFHC01000093">
    <property type="protein sequence ID" value="KDR38368.1"/>
    <property type="molecule type" value="Genomic_DNA"/>
</dbReference>
<dbReference type="Proteomes" id="UP000027466">
    <property type="component" value="Unassembled WGS sequence"/>
</dbReference>
<organism evidence="1 2">
    <name type="scientific">Caballeronia glathei</name>
    <dbReference type="NCBI Taxonomy" id="60547"/>
    <lineage>
        <taxon>Bacteria</taxon>
        <taxon>Pseudomonadati</taxon>
        <taxon>Pseudomonadota</taxon>
        <taxon>Betaproteobacteria</taxon>
        <taxon>Burkholderiales</taxon>
        <taxon>Burkholderiaceae</taxon>
        <taxon>Caballeronia</taxon>
    </lineage>
</organism>
<evidence type="ECO:0000313" key="2">
    <source>
        <dbReference type="Proteomes" id="UP000027466"/>
    </source>
</evidence>
<keyword evidence="2" id="KW-1185">Reference proteome</keyword>
<accession>A0A069PCE7</accession>
<dbReference type="SUPFAM" id="SSF54637">
    <property type="entry name" value="Thioesterase/thiol ester dehydrase-isomerase"/>
    <property type="match status" value="1"/>
</dbReference>
<sequence>MAAASTIYRDTVKPEWVDYNGHLRDAFYMLIYSLATDAFMDRIGLDDATRRTRHRTIYTLEAHVNFLREIKEGAQVRIDAQVLAHDAKRIHLYLEMFEVDAGEPVSASEQMLLHIDTSGGPKAARFDEDIAERIAAHCGDTREARYAGRVIGLPARSASASALSPAGSAPA</sequence>
<dbReference type="InterPro" id="IPR029069">
    <property type="entry name" value="HotDog_dom_sf"/>
</dbReference>
<reference evidence="1 2" key="1">
    <citation type="submission" date="2014-03" db="EMBL/GenBank/DDBJ databases">
        <title>Draft Genome Sequences of Four Burkholderia Strains.</title>
        <authorList>
            <person name="Liu X.Y."/>
            <person name="Li C.X."/>
            <person name="Xu J.H."/>
        </authorList>
    </citation>
    <scope>NUCLEOTIDE SEQUENCE [LARGE SCALE GENOMIC DNA]</scope>
    <source>
        <strain evidence="1 2">DSM 50014</strain>
    </source>
</reference>
<gene>
    <name evidence="1" type="ORF">BG61_41300</name>
</gene>
<dbReference type="CDD" id="cd00586">
    <property type="entry name" value="4HBT"/>
    <property type="match status" value="1"/>
</dbReference>
<dbReference type="AlphaFoldDB" id="A0A069PCE7"/>
<protein>
    <submittedName>
        <fullName evidence="1">4-hydroxybenzoyl-CoA thioesterase</fullName>
    </submittedName>
</protein>
<dbReference type="RefSeq" id="WP_035937466.1">
    <property type="nucleotide sequence ID" value="NZ_CADFFX010000018.1"/>
</dbReference>